<evidence type="ECO:0000259" key="1">
    <source>
        <dbReference type="PROSITE" id="PS50988"/>
    </source>
</evidence>
<dbReference type="SUPFAM" id="SSF140864">
    <property type="entry name" value="TROVE domain-like"/>
    <property type="match status" value="1"/>
</dbReference>
<accession>A0A372JHB8</accession>
<dbReference type="GO" id="GO:0003723">
    <property type="term" value="F:RNA binding"/>
    <property type="evidence" value="ECO:0007669"/>
    <property type="project" value="InterPro"/>
</dbReference>
<feature type="non-terminal residue" evidence="2">
    <location>
        <position position="126"/>
    </location>
</feature>
<proteinExistence type="predicted"/>
<evidence type="ECO:0000313" key="3">
    <source>
        <dbReference type="Proteomes" id="UP000261811"/>
    </source>
</evidence>
<comment type="caution">
    <text evidence="2">The sequence shown here is derived from an EMBL/GenBank/DDBJ whole genome shotgun (WGS) entry which is preliminary data.</text>
</comment>
<name>A0A372JHB8_9ACTN</name>
<dbReference type="InterPro" id="IPR037214">
    <property type="entry name" value="TROVE_dom_sf"/>
</dbReference>
<organism evidence="2 3">
    <name type="scientific">Actinomadura logoneensis</name>
    <dbReference type="NCBI Taxonomy" id="2293572"/>
    <lineage>
        <taxon>Bacteria</taxon>
        <taxon>Bacillati</taxon>
        <taxon>Actinomycetota</taxon>
        <taxon>Actinomycetes</taxon>
        <taxon>Streptosporangiales</taxon>
        <taxon>Thermomonosporaceae</taxon>
        <taxon>Actinomadura</taxon>
    </lineage>
</organism>
<gene>
    <name evidence="2" type="ORF">DZF91_23335</name>
</gene>
<reference evidence="2 3" key="1">
    <citation type="submission" date="2018-08" db="EMBL/GenBank/DDBJ databases">
        <title>Actinomadura jelena sp. nov., a novel Actinomycete isolated from soil in Chad.</title>
        <authorList>
            <person name="Shi L."/>
        </authorList>
    </citation>
    <scope>NUCLEOTIDE SEQUENCE [LARGE SCALE GENOMIC DNA]</scope>
    <source>
        <strain evidence="2 3">NEAU-G17</strain>
    </source>
</reference>
<dbReference type="PROSITE" id="PS50988">
    <property type="entry name" value="TROVE"/>
    <property type="match status" value="1"/>
</dbReference>
<evidence type="ECO:0000313" key="2">
    <source>
        <dbReference type="EMBL" id="RFU39264.1"/>
    </source>
</evidence>
<dbReference type="InterPro" id="IPR008858">
    <property type="entry name" value="TROVE_dom"/>
</dbReference>
<protein>
    <submittedName>
        <fullName evidence="2">TROVE domain-containing protein</fullName>
    </submittedName>
</protein>
<keyword evidence="3" id="KW-1185">Reference proteome</keyword>
<dbReference type="AlphaFoldDB" id="A0A372JHB8"/>
<dbReference type="EMBL" id="QURH01000464">
    <property type="protein sequence ID" value="RFU39264.1"/>
    <property type="molecule type" value="Genomic_DNA"/>
</dbReference>
<feature type="domain" description="TROVE" evidence="1">
    <location>
        <begin position="23"/>
        <end position="126"/>
    </location>
</feature>
<dbReference type="Proteomes" id="UP000261811">
    <property type="component" value="Unassembled WGS sequence"/>
</dbReference>
<sequence>MSKFNRGRVFGTGPVRSLLRPTVRNHEGALAFQRDTKSELFLFAVSNMVGETSFYERADDRDSRFHALVWKVAVDDPDWLVRMVGWLRDTAGMRSASVVAAAEGVAARLAAGAHGGNRALVRAALR</sequence>